<evidence type="ECO:0000256" key="12">
    <source>
        <dbReference type="ARBA" id="ARBA00022777"/>
    </source>
</evidence>
<dbReference type="PANTHER" id="PTHR45453:SF1">
    <property type="entry name" value="PHOSPHATE REGULON SENSOR PROTEIN PHOR"/>
    <property type="match status" value="1"/>
</dbReference>
<evidence type="ECO:0000256" key="1">
    <source>
        <dbReference type="ARBA" id="ARBA00000085"/>
    </source>
</evidence>
<keyword evidence="21" id="KW-1185">Reference proteome</keyword>
<keyword evidence="12" id="KW-0418">Kinase</keyword>
<evidence type="ECO:0000256" key="5">
    <source>
        <dbReference type="ARBA" id="ARBA00022448"/>
    </source>
</evidence>
<evidence type="ECO:0000256" key="11">
    <source>
        <dbReference type="ARBA" id="ARBA00022741"/>
    </source>
</evidence>
<dbReference type="InterPro" id="IPR021766">
    <property type="entry name" value="PhoR_N"/>
</dbReference>
<evidence type="ECO:0000313" key="20">
    <source>
        <dbReference type="EMBL" id="ASJ74484.1"/>
    </source>
</evidence>
<evidence type="ECO:0000313" key="21">
    <source>
        <dbReference type="Proteomes" id="UP000250079"/>
    </source>
</evidence>
<dbReference type="InterPro" id="IPR035965">
    <property type="entry name" value="PAS-like_dom_sf"/>
</dbReference>
<dbReference type="InterPro" id="IPR003661">
    <property type="entry name" value="HisK_dim/P_dom"/>
</dbReference>
<dbReference type="FunFam" id="3.30.565.10:FF:000006">
    <property type="entry name" value="Sensor histidine kinase WalK"/>
    <property type="match status" value="1"/>
</dbReference>
<dbReference type="GO" id="GO:0005886">
    <property type="term" value="C:plasma membrane"/>
    <property type="evidence" value="ECO:0007669"/>
    <property type="project" value="UniProtKB-SubCell"/>
</dbReference>
<feature type="domain" description="Histidine kinase" evidence="19">
    <location>
        <begin position="212"/>
        <end position="428"/>
    </location>
</feature>
<dbReference type="Gene3D" id="3.30.450.20">
    <property type="entry name" value="PAS domain"/>
    <property type="match status" value="1"/>
</dbReference>
<dbReference type="FunFam" id="1.10.287.130:FF:000001">
    <property type="entry name" value="Two-component sensor histidine kinase"/>
    <property type="match status" value="1"/>
</dbReference>
<evidence type="ECO:0000256" key="2">
    <source>
        <dbReference type="ARBA" id="ARBA00004236"/>
    </source>
</evidence>
<keyword evidence="5" id="KW-0813">Transport</keyword>
<dbReference type="InterPro" id="IPR004358">
    <property type="entry name" value="Sig_transdc_His_kin-like_C"/>
</dbReference>
<organism evidence="20 21">
    <name type="scientific">Granulosicoccus antarcticus IMCC3135</name>
    <dbReference type="NCBI Taxonomy" id="1192854"/>
    <lineage>
        <taxon>Bacteria</taxon>
        <taxon>Pseudomonadati</taxon>
        <taxon>Pseudomonadota</taxon>
        <taxon>Gammaproteobacteria</taxon>
        <taxon>Chromatiales</taxon>
        <taxon>Granulosicoccaceae</taxon>
        <taxon>Granulosicoccus</taxon>
    </lineage>
</organism>
<keyword evidence="11" id="KW-0547">Nucleotide-binding</keyword>
<evidence type="ECO:0000256" key="18">
    <source>
        <dbReference type="SAM" id="Phobius"/>
    </source>
</evidence>
<keyword evidence="16 18" id="KW-0472">Membrane</keyword>
<dbReference type="EMBL" id="CP018632">
    <property type="protein sequence ID" value="ASJ74484.1"/>
    <property type="molecule type" value="Genomic_DNA"/>
</dbReference>
<evidence type="ECO:0000256" key="6">
    <source>
        <dbReference type="ARBA" id="ARBA00022475"/>
    </source>
</evidence>
<evidence type="ECO:0000256" key="17">
    <source>
        <dbReference type="ARBA" id="ARBA00025207"/>
    </source>
</evidence>
<dbReference type="GO" id="GO:0000155">
    <property type="term" value="F:phosphorelay sensor kinase activity"/>
    <property type="evidence" value="ECO:0007669"/>
    <property type="project" value="InterPro"/>
</dbReference>
<keyword evidence="10 18" id="KW-0812">Transmembrane</keyword>
<dbReference type="PROSITE" id="PS50109">
    <property type="entry name" value="HIS_KIN"/>
    <property type="match status" value="1"/>
</dbReference>
<comment type="catalytic activity">
    <reaction evidence="1">
        <text>ATP + protein L-histidine = ADP + protein N-phospho-L-histidine.</text>
        <dbReference type="EC" id="2.7.13.3"/>
    </reaction>
</comment>
<evidence type="ECO:0000256" key="13">
    <source>
        <dbReference type="ARBA" id="ARBA00022840"/>
    </source>
</evidence>
<dbReference type="SUPFAM" id="SSF55785">
    <property type="entry name" value="PYP-like sensor domain (PAS domain)"/>
    <property type="match status" value="1"/>
</dbReference>
<reference evidence="20 21" key="1">
    <citation type="submission" date="2016-12" db="EMBL/GenBank/DDBJ databases">
        <authorList>
            <person name="Song W.-J."/>
            <person name="Kurnit D.M."/>
        </authorList>
    </citation>
    <scope>NUCLEOTIDE SEQUENCE [LARGE SCALE GENOMIC DNA]</scope>
    <source>
        <strain evidence="20 21">IMCC3135</strain>
    </source>
</reference>
<accession>A0A2Z2P3T5</accession>
<feature type="transmembrane region" description="Helical" evidence="18">
    <location>
        <begin position="20"/>
        <end position="46"/>
    </location>
</feature>
<dbReference type="KEGG" id="gai:IMCC3135_22065"/>
<dbReference type="GO" id="GO:0006817">
    <property type="term" value="P:phosphate ion transport"/>
    <property type="evidence" value="ECO:0007669"/>
    <property type="project" value="UniProtKB-KW"/>
</dbReference>
<dbReference type="Pfam" id="PF02518">
    <property type="entry name" value="HATPase_c"/>
    <property type="match status" value="1"/>
</dbReference>
<dbReference type="InterPro" id="IPR003594">
    <property type="entry name" value="HATPase_dom"/>
</dbReference>
<protein>
    <recommendedName>
        <fullName evidence="4">Phosphate regulon sensor protein PhoR</fullName>
        <ecNumber evidence="3">2.7.13.3</ecNumber>
    </recommendedName>
</protein>
<dbReference type="Proteomes" id="UP000250079">
    <property type="component" value="Chromosome"/>
</dbReference>
<dbReference type="CDD" id="cd00082">
    <property type="entry name" value="HisKA"/>
    <property type="match status" value="1"/>
</dbReference>
<evidence type="ECO:0000256" key="3">
    <source>
        <dbReference type="ARBA" id="ARBA00012438"/>
    </source>
</evidence>
<dbReference type="Gene3D" id="3.30.565.10">
    <property type="entry name" value="Histidine kinase-like ATPase, C-terminal domain"/>
    <property type="match status" value="1"/>
</dbReference>
<dbReference type="SMART" id="SM00091">
    <property type="entry name" value="PAS"/>
    <property type="match status" value="1"/>
</dbReference>
<keyword evidence="6" id="KW-1003">Cell membrane</keyword>
<evidence type="ECO:0000256" key="15">
    <source>
        <dbReference type="ARBA" id="ARBA00023012"/>
    </source>
</evidence>
<dbReference type="NCBIfam" id="TIGR02966">
    <property type="entry name" value="phoR_proteo"/>
    <property type="match status" value="1"/>
</dbReference>
<keyword evidence="9 20" id="KW-0808">Transferase</keyword>
<dbReference type="SMART" id="SM00387">
    <property type="entry name" value="HATPase_c"/>
    <property type="match status" value="1"/>
</dbReference>
<dbReference type="GO" id="GO:0005524">
    <property type="term" value="F:ATP binding"/>
    <property type="evidence" value="ECO:0007669"/>
    <property type="project" value="UniProtKB-KW"/>
</dbReference>
<dbReference type="Pfam" id="PF11808">
    <property type="entry name" value="PhoR"/>
    <property type="match status" value="1"/>
</dbReference>
<evidence type="ECO:0000256" key="16">
    <source>
        <dbReference type="ARBA" id="ARBA00023136"/>
    </source>
</evidence>
<dbReference type="InterPro" id="IPR005467">
    <property type="entry name" value="His_kinase_dom"/>
</dbReference>
<dbReference type="InterPro" id="IPR013656">
    <property type="entry name" value="PAS_4"/>
</dbReference>
<dbReference type="SMART" id="SM00388">
    <property type="entry name" value="HisKA"/>
    <property type="match status" value="1"/>
</dbReference>
<keyword evidence="15" id="KW-0902">Two-component regulatory system</keyword>
<dbReference type="Pfam" id="PF00512">
    <property type="entry name" value="HisKA"/>
    <property type="match status" value="1"/>
</dbReference>
<dbReference type="SUPFAM" id="SSF47384">
    <property type="entry name" value="Homodimeric domain of signal transducing histidine kinase"/>
    <property type="match status" value="1"/>
</dbReference>
<dbReference type="RefSeq" id="WP_088919511.1">
    <property type="nucleotide sequence ID" value="NZ_CP018632.1"/>
</dbReference>
<dbReference type="OrthoDB" id="9813151at2"/>
<evidence type="ECO:0000256" key="14">
    <source>
        <dbReference type="ARBA" id="ARBA00022989"/>
    </source>
</evidence>
<sequence length="438" mass="48832">MLSNCLKGEISRFLTGLLGVALAGFVLGFPAICALIYLTGYVFWLLRRMDNMVRWLDSGAKPANAPQTTGLTDEMIQLIHREKKYSRKQRNRYRGMLAQFNSLAADLPDATVVLDRDFEIRWSNSAAQRLLNIDPEKDRGQRIDNLVRLPKFREFLHNNSDEEELEIPSSSIGDRIMAIRKVPTGKHMTVLIAADITQRVQVREMRKAFVGDVSHELRTPLTVIRGYLEMLRENESLDEQMKQGLDQVTAQSDRMRGIVEDLLQLSKMEGNPLAENEGDTLNMGAMIQTMVHTLGESTESHEFILELDSTLALVGSEREIYSACHNLLTNAVRYTDPGSTIRVSWQQSADGEAVYSVADNGHGIEARHLSRLSERFYRVDAGRSRDDGGTGLGLAIVKHAAQRHGGLLSINSTPGSGSVFTITFPPARVLPLQLAANQ</sequence>
<proteinExistence type="predicted"/>
<name>A0A2Z2P3T5_9GAMM</name>
<dbReference type="PANTHER" id="PTHR45453">
    <property type="entry name" value="PHOSPHATE REGULON SENSOR PROTEIN PHOR"/>
    <property type="match status" value="1"/>
</dbReference>
<gene>
    <name evidence="20" type="primary">phoR</name>
    <name evidence="20" type="ORF">IMCC3135_22065</name>
</gene>
<evidence type="ECO:0000256" key="7">
    <source>
        <dbReference type="ARBA" id="ARBA00022553"/>
    </source>
</evidence>
<dbReference type="Gene3D" id="1.10.287.130">
    <property type="match status" value="1"/>
</dbReference>
<dbReference type="InterPro" id="IPR050351">
    <property type="entry name" value="BphY/WalK/GraS-like"/>
</dbReference>
<comment type="function">
    <text evidence="17">Member of the two-component regulatory system PhoR/PhoB involved in the phosphate regulon genes expression. PhoR may function as a membrane-associated protein kinase that phosphorylates PhoB in response to environmental signals.</text>
</comment>
<dbReference type="InterPro" id="IPR036097">
    <property type="entry name" value="HisK_dim/P_sf"/>
</dbReference>
<evidence type="ECO:0000256" key="10">
    <source>
        <dbReference type="ARBA" id="ARBA00022692"/>
    </source>
</evidence>
<keyword evidence="7" id="KW-0597">Phosphoprotein</keyword>
<dbReference type="InterPro" id="IPR014310">
    <property type="entry name" value="Sig_transdc_His_kinase_PhoR"/>
</dbReference>
<keyword evidence="13" id="KW-0067">ATP-binding</keyword>
<keyword evidence="14 18" id="KW-1133">Transmembrane helix</keyword>
<dbReference type="InterPro" id="IPR000014">
    <property type="entry name" value="PAS"/>
</dbReference>
<dbReference type="EC" id="2.7.13.3" evidence="3"/>
<dbReference type="AlphaFoldDB" id="A0A2Z2P3T5"/>
<evidence type="ECO:0000256" key="4">
    <source>
        <dbReference type="ARBA" id="ARBA00019665"/>
    </source>
</evidence>
<dbReference type="Pfam" id="PF08448">
    <property type="entry name" value="PAS_4"/>
    <property type="match status" value="1"/>
</dbReference>
<dbReference type="GO" id="GO:0004721">
    <property type="term" value="F:phosphoprotein phosphatase activity"/>
    <property type="evidence" value="ECO:0007669"/>
    <property type="project" value="InterPro"/>
</dbReference>
<comment type="subcellular location">
    <subcellularLocation>
        <location evidence="2">Cell membrane</location>
    </subcellularLocation>
</comment>
<dbReference type="InterPro" id="IPR036890">
    <property type="entry name" value="HATPase_C_sf"/>
</dbReference>
<dbReference type="GO" id="GO:0016036">
    <property type="term" value="P:cellular response to phosphate starvation"/>
    <property type="evidence" value="ECO:0007669"/>
    <property type="project" value="TreeGrafter"/>
</dbReference>
<evidence type="ECO:0000256" key="9">
    <source>
        <dbReference type="ARBA" id="ARBA00022679"/>
    </source>
</evidence>
<evidence type="ECO:0000256" key="8">
    <source>
        <dbReference type="ARBA" id="ARBA00022592"/>
    </source>
</evidence>
<dbReference type="SUPFAM" id="SSF55874">
    <property type="entry name" value="ATPase domain of HSP90 chaperone/DNA topoisomerase II/histidine kinase"/>
    <property type="match status" value="1"/>
</dbReference>
<evidence type="ECO:0000259" key="19">
    <source>
        <dbReference type="PROSITE" id="PS50109"/>
    </source>
</evidence>
<keyword evidence="8" id="KW-0592">Phosphate transport</keyword>
<dbReference type="CDD" id="cd00130">
    <property type="entry name" value="PAS"/>
    <property type="match status" value="1"/>
</dbReference>
<dbReference type="PRINTS" id="PR00344">
    <property type="entry name" value="BCTRLSENSOR"/>
</dbReference>